<dbReference type="InterPro" id="IPR015943">
    <property type="entry name" value="WD40/YVTN_repeat-like_dom_sf"/>
</dbReference>
<reference evidence="2" key="1">
    <citation type="journal article" date="2019" name="Int. J. Syst. Evol. Microbiol.">
        <title>The Global Catalogue of Microorganisms (GCM) 10K type strain sequencing project: providing services to taxonomists for standard genome sequencing and annotation.</title>
        <authorList>
            <consortium name="The Broad Institute Genomics Platform"/>
            <consortium name="The Broad Institute Genome Sequencing Center for Infectious Disease"/>
            <person name="Wu L."/>
            <person name="Ma J."/>
        </authorList>
    </citation>
    <scope>NUCLEOTIDE SEQUENCE [LARGE SCALE GENOMIC DNA]</scope>
    <source>
        <strain evidence="2">CGMCC 1.6375</strain>
    </source>
</reference>
<proteinExistence type="predicted"/>
<organism evidence="1 2">
    <name type="scientific">Dyadobacter beijingensis</name>
    <dbReference type="NCBI Taxonomy" id="365489"/>
    <lineage>
        <taxon>Bacteria</taxon>
        <taxon>Pseudomonadati</taxon>
        <taxon>Bacteroidota</taxon>
        <taxon>Cytophagia</taxon>
        <taxon>Cytophagales</taxon>
        <taxon>Spirosomataceae</taxon>
        <taxon>Dyadobacter</taxon>
    </lineage>
</organism>
<sequence length="238" mass="26889">MKQILLAAAAFILLFSCKKDENPTPAPDQGFEMQHPDWYILRAPDNREIQAVYGDIDGTLLITDRFRIYYTNDRGKTWNQADYNTGIGLAGFTSRNDTLFVLDTETSTTADPGNRYASRPYYFSVDGGIKWQKLARSADYLDMKKPINFAHSGNGIRFSIDKVYDSFGNSEDLGVKSESGRRIGLPWKHQLSSVYFDGKSRLHITASAPLCDKNGKVDFCGDKDYRGTLYISKKPVDY</sequence>
<dbReference type="EMBL" id="BMLI01000001">
    <property type="protein sequence ID" value="GGM94493.1"/>
    <property type="molecule type" value="Genomic_DNA"/>
</dbReference>
<protein>
    <recommendedName>
        <fullName evidence="3">Exo-alpha-sialidase</fullName>
    </recommendedName>
</protein>
<dbReference type="RefSeq" id="WP_019943072.1">
    <property type="nucleotide sequence ID" value="NZ_BMLI01000001.1"/>
</dbReference>
<dbReference type="SUPFAM" id="SSF50939">
    <property type="entry name" value="Sialidases"/>
    <property type="match status" value="1"/>
</dbReference>
<dbReference type="Gene3D" id="2.130.10.10">
    <property type="entry name" value="YVTN repeat-like/Quinoprotein amine dehydrogenase"/>
    <property type="match status" value="1"/>
</dbReference>
<evidence type="ECO:0000313" key="1">
    <source>
        <dbReference type="EMBL" id="GGM94493.1"/>
    </source>
</evidence>
<dbReference type="PROSITE" id="PS51257">
    <property type="entry name" value="PROKAR_LIPOPROTEIN"/>
    <property type="match status" value="1"/>
</dbReference>
<gene>
    <name evidence="1" type="ORF">GCM10010967_29690</name>
</gene>
<dbReference type="InterPro" id="IPR036278">
    <property type="entry name" value="Sialidase_sf"/>
</dbReference>
<keyword evidence="2" id="KW-1185">Reference proteome</keyword>
<evidence type="ECO:0008006" key="3">
    <source>
        <dbReference type="Google" id="ProtNLM"/>
    </source>
</evidence>
<comment type="caution">
    <text evidence="1">The sequence shown here is derived from an EMBL/GenBank/DDBJ whole genome shotgun (WGS) entry which is preliminary data.</text>
</comment>
<name>A0ABQ2HXF5_9BACT</name>
<accession>A0ABQ2HXF5</accession>
<evidence type="ECO:0000313" key="2">
    <source>
        <dbReference type="Proteomes" id="UP000632339"/>
    </source>
</evidence>
<dbReference type="Proteomes" id="UP000632339">
    <property type="component" value="Unassembled WGS sequence"/>
</dbReference>